<dbReference type="HOGENOM" id="CLU_3006103_0_0_9"/>
<proteinExistence type="predicted"/>
<name>A7VPT1_9FIRM</name>
<reference evidence="1 2" key="1">
    <citation type="submission" date="2007-08" db="EMBL/GenBank/DDBJ databases">
        <title>Draft genome sequence of Clostridium leptum (DSM 753).</title>
        <authorList>
            <person name="Sudarsanam P."/>
            <person name="Ley R."/>
            <person name="Guruge J."/>
            <person name="Turnbaugh P.J."/>
            <person name="Mahowald M."/>
            <person name="Liep D."/>
            <person name="Gordon J."/>
        </authorList>
    </citation>
    <scope>NUCLEOTIDE SEQUENCE [LARGE SCALE GENOMIC DNA]</scope>
    <source>
        <strain evidence="1 2">DSM 753</strain>
    </source>
</reference>
<sequence length="56" mass="6359">MKFSTEKGRLGVIPAGLFRFLLAEPRGSWLLCPSPRKLSFCGSLFHRLICGGFFRR</sequence>
<gene>
    <name evidence="1" type="ORF">CLOLEP_00558</name>
</gene>
<comment type="caution">
    <text evidence="1">The sequence shown here is derived from an EMBL/GenBank/DDBJ whole genome shotgun (WGS) entry which is preliminary data.</text>
</comment>
<reference evidence="1 2" key="2">
    <citation type="submission" date="2007-08" db="EMBL/GenBank/DDBJ databases">
        <authorList>
            <person name="Fulton L."/>
            <person name="Clifton S."/>
            <person name="Fulton B."/>
            <person name="Xu J."/>
            <person name="Minx P."/>
            <person name="Pepin K.H."/>
            <person name="Johnson M."/>
            <person name="Thiruvilangam P."/>
            <person name="Bhonagiri V."/>
            <person name="Nash W.E."/>
            <person name="Wang C."/>
            <person name="Mardis E.R."/>
            <person name="Wilson R.K."/>
        </authorList>
    </citation>
    <scope>NUCLEOTIDE SEQUENCE [LARGE SCALE GENOMIC DNA]</scope>
    <source>
        <strain evidence="1 2">DSM 753</strain>
    </source>
</reference>
<dbReference type="Proteomes" id="UP000003490">
    <property type="component" value="Unassembled WGS sequence"/>
</dbReference>
<dbReference type="EMBL" id="ABCB02000013">
    <property type="protein sequence ID" value="EDO62743.1"/>
    <property type="molecule type" value="Genomic_DNA"/>
</dbReference>
<organism evidence="1 2">
    <name type="scientific">[Clostridium] leptum DSM 753</name>
    <dbReference type="NCBI Taxonomy" id="428125"/>
    <lineage>
        <taxon>Bacteria</taxon>
        <taxon>Bacillati</taxon>
        <taxon>Bacillota</taxon>
        <taxon>Clostridia</taxon>
        <taxon>Eubacteriales</taxon>
        <taxon>Oscillospiraceae</taxon>
        <taxon>Oscillospiraceae incertae sedis</taxon>
    </lineage>
</organism>
<evidence type="ECO:0000313" key="1">
    <source>
        <dbReference type="EMBL" id="EDO62743.1"/>
    </source>
</evidence>
<accession>A7VPT1</accession>
<dbReference type="AlphaFoldDB" id="A7VPT1"/>
<evidence type="ECO:0000313" key="2">
    <source>
        <dbReference type="Proteomes" id="UP000003490"/>
    </source>
</evidence>
<protein>
    <submittedName>
        <fullName evidence="1">Uncharacterized protein</fullName>
    </submittedName>
</protein>